<proteinExistence type="predicted"/>
<evidence type="ECO:0000313" key="1">
    <source>
        <dbReference type="EMBL" id="GIX79224.1"/>
    </source>
</evidence>
<protein>
    <submittedName>
        <fullName evidence="1">Uncharacterized protein</fullName>
    </submittedName>
</protein>
<dbReference type="AlphaFoldDB" id="A0AAV4N3B8"/>
<name>A0AAV4N3B8_CAEEX</name>
<accession>A0AAV4N3B8</accession>
<reference evidence="1 2" key="1">
    <citation type="submission" date="2021-06" db="EMBL/GenBank/DDBJ databases">
        <title>Caerostris extrusa draft genome.</title>
        <authorList>
            <person name="Kono N."/>
            <person name="Arakawa K."/>
        </authorList>
    </citation>
    <scope>NUCLEOTIDE SEQUENCE [LARGE SCALE GENOMIC DNA]</scope>
</reference>
<comment type="caution">
    <text evidence="1">The sequence shown here is derived from an EMBL/GenBank/DDBJ whole genome shotgun (WGS) entry which is preliminary data.</text>
</comment>
<evidence type="ECO:0000313" key="2">
    <source>
        <dbReference type="Proteomes" id="UP001054945"/>
    </source>
</evidence>
<dbReference type="Proteomes" id="UP001054945">
    <property type="component" value="Unassembled WGS sequence"/>
</dbReference>
<gene>
    <name evidence="1" type="ORF">CEXT_713951</name>
</gene>
<keyword evidence="2" id="KW-1185">Reference proteome</keyword>
<organism evidence="1 2">
    <name type="scientific">Caerostris extrusa</name>
    <name type="common">Bark spider</name>
    <name type="synonym">Caerostris bankana</name>
    <dbReference type="NCBI Taxonomy" id="172846"/>
    <lineage>
        <taxon>Eukaryota</taxon>
        <taxon>Metazoa</taxon>
        <taxon>Ecdysozoa</taxon>
        <taxon>Arthropoda</taxon>
        <taxon>Chelicerata</taxon>
        <taxon>Arachnida</taxon>
        <taxon>Araneae</taxon>
        <taxon>Araneomorphae</taxon>
        <taxon>Entelegynae</taxon>
        <taxon>Araneoidea</taxon>
        <taxon>Araneidae</taxon>
        <taxon>Caerostris</taxon>
    </lineage>
</organism>
<dbReference type="EMBL" id="BPLR01020477">
    <property type="protein sequence ID" value="GIX79224.1"/>
    <property type="molecule type" value="Genomic_DNA"/>
</dbReference>
<sequence length="120" mass="13767">MFPHARTRWALSTTCQRYKKKICATSKGVNERKSAAFLSASTFPPCQRSLAKQSSALHASQAWTDPVPEQFTLIRIVWMSSSATRYVHWWTEADLWRASFSPLVFLLLCKLYTMSFGTQK</sequence>